<dbReference type="EMBL" id="JAVYAA010000001">
    <property type="protein sequence ID" value="MDT8974679.1"/>
    <property type="molecule type" value="Genomic_DNA"/>
</dbReference>
<dbReference type="GO" id="GO:0016747">
    <property type="term" value="F:acyltransferase activity, transferring groups other than amino-acyl groups"/>
    <property type="evidence" value="ECO:0007669"/>
    <property type="project" value="InterPro"/>
</dbReference>
<proteinExistence type="predicted"/>
<evidence type="ECO:0000259" key="1">
    <source>
        <dbReference type="PROSITE" id="PS51186"/>
    </source>
</evidence>
<protein>
    <submittedName>
        <fullName evidence="2">GNAT family N-acetyltransferase</fullName>
    </submittedName>
</protein>
<reference evidence="3" key="1">
    <citation type="submission" date="2023-09" db="EMBL/GenBank/DDBJ databases">
        <title>Paenibacillus sp. chi10 Genome sequencing and assembly.</title>
        <authorList>
            <person name="Kim I."/>
        </authorList>
    </citation>
    <scope>NUCLEOTIDE SEQUENCE [LARGE SCALE GENOMIC DNA]</scope>
    <source>
        <strain evidence="3">chi10</strain>
    </source>
</reference>
<dbReference type="Proteomes" id="UP001250538">
    <property type="component" value="Unassembled WGS sequence"/>
</dbReference>
<gene>
    <name evidence="2" type="ORF">RQP50_00315</name>
</gene>
<dbReference type="Pfam" id="PF00583">
    <property type="entry name" value="Acetyltransf_1"/>
    <property type="match status" value="1"/>
</dbReference>
<accession>A0AAJ2JUU7</accession>
<comment type="caution">
    <text evidence="2">The sequence shown here is derived from an EMBL/GenBank/DDBJ whole genome shotgun (WGS) entry which is preliminary data.</text>
</comment>
<dbReference type="PROSITE" id="PS51186">
    <property type="entry name" value="GNAT"/>
    <property type="match status" value="1"/>
</dbReference>
<organism evidence="2 3">
    <name type="scientific">Paenibacillus suaedae</name>
    <dbReference type="NCBI Taxonomy" id="3077233"/>
    <lineage>
        <taxon>Bacteria</taxon>
        <taxon>Bacillati</taxon>
        <taxon>Bacillota</taxon>
        <taxon>Bacilli</taxon>
        <taxon>Bacillales</taxon>
        <taxon>Paenibacillaceae</taxon>
        <taxon>Paenibacillus</taxon>
    </lineage>
</organism>
<evidence type="ECO:0000313" key="2">
    <source>
        <dbReference type="EMBL" id="MDT8974679.1"/>
    </source>
</evidence>
<sequence>MNQLTVELQFYKPAYLEALQSYQLPAEQKQFAAMPNQRLDTSDGQHPIVITAGNQPVGFFVLNKNARVQEYSENPHALLLTSFSIDYAKQGQGYASTGLELLKSFIPEHFPDCNEIVLAVNHKNIPAQRLYIKTGFTDTGQRCEVTIDEQYIFCLSI</sequence>
<dbReference type="RefSeq" id="WP_021254129.1">
    <property type="nucleotide sequence ID" value="NZ_JAVYAA010000001.1"/>
</dbReference>
<keyword evidence="3" id="KW-1185">Reference proteome</keyword>
<dbReference type="InterPro" id="IPR016181">
    <property type="entry name" value="Acyl_CoA_acyltransferase"/>
</dbReference>
<dbReference type="SUPFAM" id="SSF55729">
    <property type="entry name" value="Acyl-CoA N-acyltransferases (Nat)"/>
    <property type="match status" value="1"/>
</dbReference>
<dbReference type="InterPro" id="IPR000182">
    <property type="entry name" value="GNAT_dom"/>
</dbReference>
<name>A0AAJ2JUU7_9BACL</name>
<dbReference type="AlphaFoldDB" id="A0AAJ2JUU7"/>
<feature type="domain" description="N-acetyltransferase" evidence="1">
    <location>
        <begin position="6"/>
        <end position="157"/>
    </location>
</feature>
<evidence type="ECO:0000313" key="3">
    <source>
        <dbReference type="Proteomes" id="UP001250538"/>
    </source>
</evidence>
<dbReference type="Gene3D" id="3.40.630.30">
    <property type="match status" value="1"/>
</dbReference>